<sequence>MFPKFSRLKKQQQGAFEDRLNREKHQRILRWWRKKERKEQTEMKHMQDMARVATGLGLVIKESVDNLRIVATCLKNSTVETLESLATFVLDIARVTRDRTYEYERHAQVQQRQQDLFRNQKRETLSIAQKKESRQERSPMPQSEELFAPRNRKACRKEFRTSNVSFGKASSLFHRVGLPSVGEEVSRDKDASEDGRKSTGGCKGGGASNGM</sequence>
<organism evidence="2 3">
    <name type="scientific">Sphagnum jensenii</name>
    <dbReference type="NCBI Taxonomy" id="128206"/>
    <lineage>
        <taxon>Eukaryota</taxon>
        <taxon>Viridiplantae</taxon>
        <taxon>Streptophyta</taxon>
        <taxon>Embryophyta</taxon>
        <taxon>Bryophyta</taxon>
        <taxon>Sphagnophytina</taxon>
        <taxon>Sphagnopsida</taxon>
        <taxon>Sphagnales</taxon>
        <taxon>Sphagnaceae</taxon>
        <taxon>Sphagnum</taxon>
    </lineage>
</organism>
<protein>
    <submittedName>
        <fullName evidence="2">Uncharacterized protein</fullName>
    </submittedName>
</protein>
<accession>A0ABP0VXZ1</accession>
<evidence type="ECO:0000256" key="1">
    <source>
        <dbReference type="SAM" id="MobiDB-lite"/>
    </source>
</evidence>
<feature type="compositionally biased region" description="Gly residues" evidence="1">
    <location>
        <begin position="201"/>
        <end position="211"/>
    </location>
</feature>
<gene>
    <name evidence="2" type="ORF">CSSPJE1EN1_LOCUS4852</name>
</gene>
<proteinExistence type="predicted"/>
<name>A0ABP0VXZ1_9BRYO</name>
<reference evidence="2" key="1">
    <citation type="submission" date="2024-02" db="EMBL/GenBank/DDBJ databases">
        <authorList>
            <consortium name="ELIXIR-Norway"/>
            <consortium name="Elixir Norway"/>
        </authorList>
    </citation>
    <scope>NUCLEOTIDE SEQUENCE</scope>
</reference>
<evidence type="ECO:0000313" key="3">
    <source>
        <dbReference type="Proteomes" id="UP001497444"/>
    </source>
</evidence>
<dbReference type="EMBL" id="OZ020107">
    <property type="protein sequence ID" value="CAK9259374.1"/>
    <property type="molecule type" value="Genomic_DNA"/>
</dbReference>
<keyword evidence="3" id="KW-1185">Reference proteome</keyword>
<evidence type="ECO:0000313" key="2">
    <source>
        <dbReference type="EMBL" id="CAK9259374.1"/>
    </source>
</evidence>
<feature type="compositionally biased region" description="Basic and acidic residues" evidence="1">
    <location>
        <begin position="127"/>
        <end position="137"/>
    </location>
</feature>
<dbReference type="Proteomes" id="UP001497444">
    <property type="component" value="Chromosome 12"/>
</dbReference>
<feature type="region of interest" description="Disordered" evidence="1">
    <location>
        <begin position="177"/>
        <end position="211"/>
    </location>
</feature>
<feature type="compositionally biased region" description="Basic and acidic residues" evidence="1">
    <location>
        <begin position="184"/>
        <end position="197"/>
    </location>
</feature>
<feature type="region of interest" description="Disordered" evidence="1">
    <location>
        <begin position="127"/>
        <end position="151"/>
    </location>
</feature>